<name>A0A6J6DBV5_9ZZZZ</name>
<evidence type="ECO:0000256" key="1">
    <source>
        <dbReference type="SAM" id="MobiDB-lite"/>
    </source>
</evidence>
<gene>
    <name evidence="2" type="ORF">UFOPK1689_00003</name>
</gene>
<feature type="compositionally biased region" description="Basic residues" evidence="1">
    <location>
        <begin position="100"/>
        <end position="113"/>
    </location>
</feature>
<accession>A0A6J6DBV5</accession>
<feature type="compositionally biased region" description="Polar residues" evidence="1">
    <location>
        <begin position="88"/>
        <end position="99"/>
    </location>
</feature>
<reference evidence="2" key="1">
    <citation type="submission" date="2020-05" db="EMBL/GenBank/DDBJ databases">
        <authorList>
            <person name="Chiriac C."/>
            <person name="Salcher M."/>
            <person name="Ghai R."/>
            <person name="Kavagutti S V."/>
        </authorList>
    </citation>
    <scope>NUCLEOTIDE SEQUENCE</scope>
</reference>
<evidence type="ECO:0000313" key="2">
    <source>
        <dbReference type="EMBL" id="CAB4560806.1"/>
    </source>
</evidence>
<dbReference type="EMBL" id="CAEZTN010000001">
    <property type="protein sequence ID" value="CAB4560806.1"/>
    <property type="molecule type" value="Genomic_DNA"/>
</dbReference>
<feature type="compositionally biased region" description="Low complexity" evidence="1">
    <location>
        <begin position="114"/>
        <end position="144"/>
    </location>
</feature>
<proteinExistence type="predicted"/>
<organism evidence="2">
    <name type="scientific">freshwater metagenome</name>
    <dbReference type="NCBI Taxonomy" id="449393"/>
    <lineage>
        <taxon>unclassified sequences</taxon>
        <taxon>metagenomes</taxon>
        <taxon>ecological metagenomes</taxon>
    </lineage>
</organism>
<protein>
    <submittedName>
        <fullName evidence="2">Unannotated protein</fullName>
    </submittedName>
</protein>
<feature type="region of interest" description="Disordered" evidence="1">
    <location>
        <begin position="85"/>
        <end position="153"/>
    </location>
</feature>
<sequence length="153" mass="16593">MYLGRLNLMSRNNDLRSTFKSFTENLASGNKSAADVADSLNTWLKEGGEALRVKIEDEVERSVSKMGFIKRGEFEALRQQVAELASADNLSPSSQSSNRTAKKTGSRVKKTSGVKKVSPTKSSSSRASSTVKSSQVKKQSGSTKSKLKVSKVK</sequence>
<dbReference type="AlphaFoldDB" id="A0A6J6DBV5"/>